<reference evidence="3" key="2">
    <citation type="submission" date="2025-08" db="UniProtKB">
        <authorList>
            <consortium name="Ensembl"/>
        </authorList>
    </citation>
    <scope>IDENTIFICATION</scope>
</reference>
<dbReference type="PRINTS" id="PR00153">
    <property type="entry name" value="CSAPPISMRASE"/>
</dbReference>
<organism evidence="3 4">
    <name type="scientific">Denticeps clupeoides</name>
    <name type="common">denticle herring</name>
    <dbReference type="NCBI Taxonomy" id="299321"/>
    <lineage>
        <taxon>Eukaryota</taxon>
        <taxon>Metazoa</taxon>
        <taxon>Chordata</taxon>
        <taxon>Craniata</taxon>
        <taxon>Vertebrata</taxon>
        <taxon>Euteleostomi</taxon>
        <taxon>Actinopterygii</taxon>
        <taxon>Neopterygii</taxon>
        <taxon>Teleostei</taxon>
        <taxon>Clupei</taxon>
        <taxon>Clupeiformes</taxon>
        <taxon>Denticipitoidei</taxon>
        <taxon>Denticipitidae</taxon>
        <taxon>Denticeps</taxon>
    </lineage>
</organism>
<feature type="domain" description="PPIase cyclophilin-type" evidence="2">
    <location>
        <begin position="126"/>
        <end position="290"/>
    </location>
</feature>
<sequence>MAAAVRVEVAGLLRDGRFQFAKGVAEGLKRNFPTAFEEPAVRPLLECDWQVYLTAKMLELRGEAWAFAAPVMCFADGSLVGDERELSRWALQSWGYKLHRPQALSLALAEDHYRTHLRETGHTFVFMDIEVSGETAGRLLFELFSDVCPETCRNFHALCTGEAGVSQSNVLLSYKGSLFHRVVPDGWVQGGDISPCARGNGGESIYGPTFADESFAVSHSKRGILGMANRGRHTNGSQFYITLAPALWMDRNYVAFGQLVEGTGVLKRLEEVPTFNERPKTDCRVIACGELQL</sequence>
<accession>A0AAY4DP17</accession>
<keyword evidence="1" id="KW-0697">Rotamase</keyword>
<dbReference type="Proteomes" id="UP000694580">
    <property type="component" value="Chromosome 14"/>
</dbReference>
<dbReference type="Gene3D" id="2.40.100.10">
    <property type="entry name" value="Cyclophilin-like"/>
    <property type="match status" value="1"/>
</dbReference>
<dbReference type="GO" id="GO:0003755">
    <property type="term" value="F:peptidyl-prolyl cis-trans isomerase activity"/>
    <property type="evidence" value="ECO:0007669"/>
    <property type="project" value="UniProtKB-UniRule"/>
</dbReference>
<dbReference type="RefSeq" id="XP_028858356.1">
    <property type="nucleotide sequence ID" value="XM_029002523.1"/>
</dbReference>
<dbReference type="SUPFAM" id="SSF50891">
    <property type="entry name" value="Cyclophilin-like"/>
    <property type="match status" value="1"/>
</dbReference>
<dbReference type="AlphaFoldDB" id="A0AAY4DP17"/>
<dbReference type="PANTHER" id="PTHR11071:SF561">
    <property type="entry name" value="PEPTIDYL-PROLYL CIS-TRANS ISOMERASE D-RELATED"/>
    <property type="match status" value="1"/>
</dbReference>
<dbReference type="Ensembl" id="ENSDCDT00010056306.1">
    <property type="protein sequence ID" value="ENSDCDP00010046111.1"/>
    <property type="gene ID" value="ENSDCDG00010028262.1"/>
</dbReference>
<comment type="function">
    <text evidence="1">PPIases accelerate the folding of proteins. It catalyzes the cis-trans isomerization of proline imidic peptide bonds in oligopeptides.</text>
</comment>
<dbReference type="GeneID" id="114803155"/>
<dbReference type="EC" id="5.2.1.8" evidence="1"/>
<protein>
    <recommendedName>
        <fullName evidence="1">Peptidyl-prolyl cis-trans isomerase</fullName>
        <shortName evidence="1">PPIase</shortName>
        <ecNumber evidence="1">5.2.1.8</ecNumber>
    </recommendedName>
</protein>
<dbReference type="GO" id="GO:0005737">
    <property type="term" value="C:cytoplasm"/>
    <property type="evidence" value="ECO:0007669"/>
    <property type="project" value="TreeGrafter"/>
</dbReference>
<reference evidence="3" key="3">
    <citation type="submission" date="2025-09" db="UniProtKB">
        <authorList>
            <consortium name="Ensembl"/>
        </authorList>
    </citation>
    <scope>IDENTIFICATION</scope>
</reference>
<dbReference type="InterPro" id="IPR029000">
    <property type="entry name" value="Cyclophilin-like_dom_sf"/>
</dbReference>
<dbReference type="GeneTree" id="ENSGT00940000159634"/>
<proteinExistence type="inferred from homology"/>
<name>A0AAY4DP17_9TELE</name>
<comment type="similarity">
    <text evidence="1">Belongs to the cyclophilin-type PPIase family.</text>
</comment>
<gene>
    <name evidence="3" type="primary">PPIL6</name>
</gene>
<comment type="catalytic activity">
    <reaction evidence="1">
        <text>[protein]-peptidylproline (omega=180) = [protein]-peptidylproline (omega=0)</text>
        <dbReference type="Rhea" id="RHEA:16237"/>
        <dbReference type="Rhea" id="RHEA-COMP:10747"/>
        <dbReference type="Rhea" id="RHEA-COMP:10748"/>
        <dbReference type="ChEBI" id="CHEBI:83833"/>
        <dbReference type="ChEBI" id="CHEBI:83834"/>
        <dbReference type="EC" id="5.2.1.8"/>
    </reaction>
</comment>
<evidence type="ECO:0000259" key="2">
    <source>
        <dbReference type="PROSITE" id="PS50072"/>
    </source>
</evidence>
<keyword evidence="1" id="KW-0413">Isomerase</keyword>
<reference evidence="3 4" key="1">
    <citation type="submission" date="2020-06" db="EMBL/GenBank/DDBJ databases">
        <authorList>
            <consortium name="Wellcome Sanger Institute Data Sharing"/>
        </authorList>
    </citation>
    <scope>NUCLEOTIDE SEQUENCE [LARGE SCALE GENOMIC DNA]</scope>
</reference>
<dbReference type="FunFam" id="2.40.100.10:FF:000048">
    <property type="entry name" value="Peptidyl-prolyl cis-trans isomerase"/>
    <property type="match status" value="1"/>
</dbReference>
<dbReference type="PANTHER" id="PTHR11071">
    <property type="entry name" value="PEPTIDYL-PROLYL CIS-TRANS ISOMERASE"/>
    <property type="match status" value="1"/>
</dbReference>
<dbReference type="InterPro" id="IPR002130">
    <property type="entry name" value="Cyclophilin-type_PPIase_dom"/>
</dbReference>
<dbReference type="Pfam" id="PF00160">
    <property type="entry name" value="Pro_isomerase"/>
    <property type="match status" value="1"/>
</dbReference>
<keyword evidence="4" id="KW-1185">Reference proteome</keyword>
<evidence type="ECO:0000313" key="4">
    <source>
        <dbReference type="Proteomes" id="UP000694580"/>
    </source>
</evidence>
<dbReference type="PROSITE" id="PS50072">
    <property type="entry name" value="CSA_PPIASE_2"/>
    <property type="match status" value="1"/>
</dbReference>
<evidence type="ECO:0000256" key="1">
    <source>
        <dbReference type="RuleBase" id="RU363019"/>
    </source>
</evidence>
<evidence type="ECO:0000313" key="3">
    <source>
        <dbReference type="Ensembl" id="ENSDCDP00010046111.1"/>
    </source>
</evidence>